<evidence type="ECO:0000259" key="6">
    <source>
        <dbReference type="SMART" id="SM00853"/>
    </source>
</evidence>
<evidence type="ECO:0000259" key="7">
    <source>
        <dbReference type="SMART" id="SM01340"/>
    </source>
</evidence>
<dbReference type="AlphaFoldDB" id="A0A3D9L7K5"/>
<keyword evidence="3 5" id="KW-0227">DNA damage</keyword>
<dbReference type="PROSITE" id="PS00058">
    <property type="entry name" value="DNA_MISMATCH_REPAIR_1"/>
    <property type="match status" value="1"/>
</dbReference>
<dbReference type="InterPro" id="IPR014790">
    <property type="entry name" value="MutL_C"/>
</dbReference>
<name>A0A3D9L7K5_MARFU</name>
<dbReference type="CDD" id="cd16926">
    <property type="entry name" value="HATPase_MutL-MLH-PMS-like"/>
    <property type="match status" value="1"/>
</dbReference>
<dbReference type="OrthoDB" id="9763467at2"/>
<organism evidence="8 9">
    <name type="scientific">Marinoscillum furvescens DSM 4134</name>
    <dbReference type="NCBI Taxonomy" id="1122208"/>
    <lineage>
        <taxon>Bacteria</taxon>
        <taxon>Pseudomonadati</taxon>
        <taxon>Bacteroidota</taxon>
        <taxon>Cytophagia</taxon>
        <taxon>Cytophagales</taxon>
        <taxon>Reichenbachiellaceae</taxon>
        <taxon>Marinoscillum</taxon>
    </lineage>
</organism>
<dbReference type="InterPro" id="IPR038973">
    <property type="entry name" value="MutL/Mlh/Pms-like"/>
</dbReference>
<dbReference type="GO" id="GO:0140664">
    <property type="term" value="F:ATP-dependent DNA damage sensor activity"/>
    <property type="evidence" value="ECO:0007669"/>
    <property type="project" value="InterPro"/>
</dbReference>
<dbReference type="GO" id="GO:0016887">
    <property type="term" value="F:ATP hydrolysis activity"/>
    <property type="evidence" value="ECO:0007669"/>
    <property type="project" value="InterPro"/>
</dbReference>
<dbReference type="InterPro" id="IPR014762">
    <property type="entry name" value="DNA_mismatch_repair_CS"/>
</dbReference>
<dbReference type="FunFam" id="3.30.565.10:FF:000003">
    <property type="entry name" value="DNA mismatch repair endonuclease MutL"/>
    <property type="match status" value="1"/>
</dbReference>
<dbReference type="CDD" id="cd00782">
    <property type="entry name" value="MutL_Trans"/>
    <property type="match status" value="1"/>
</dbReference>
<dbReference type="SUPFAM" id="SSF118116">
    <property type="entry name" value="DNA mismatch repair protein MutL"/>
    <property type="match status" value="1"/>
</dbReference>
<comment type="similarity">
    <text evidence="1 5">Belongs to the DNA mismatch repair MutL/HexB family.</text>
</comment>
<dbReference type="GO" id="GO:0030983">
    <property type="term" value="F:mismatched DNA binding"/>
    <property type="evidence" value="ECO:0007669"/>
    <property type="project" value="InterPro"/>
</dbReference>
<evidence type="ECO:0000256" key="5">
    <source>
        <dbReference type="HAMAP-Rule" id="MF_00149"/>
    </source>
</evidence>
<dbReference type="InterPro" id="IPR013507">
    <property type="entry name" value="DNA_mismatch_S5_2-like"/>
</dbReference>
<dbReference type="GO" id="GO:0032300">
    <property type="term" value="C:mismatch repair complex"/>
    <property type="evidence" value="ECO:0007669"/>
    <property type="project" value="InterPro"/>
</dbReference>
<dbReference type="Gene3D" id="3.30.1370.100">
    <property type="entry name" value="MutL, C-terminal domain, regulatory subdomain"/>
    <property type="match status" value="1"/>
</dbReference>
<dbReference type="InterPro" id="IPR036890">
    <property type="entry name" value="HATPase_C_sf"/>
</dbReference>
<dbReference type="GO" id="GO:0006298">
    <property type="term" value="P:mismatch repair"/>
    <property type="evidence" value="ECO:0007669"/>
    <property type="project" value="UniProtKB-UniRule"/>
</dbReference>
<dbReference type="InterPro" id="IPR014721">
    <property type="entry name" value="Ribsml_uS5_D2-typ_fold_subgr"/>
</dbReference>
<feature type="domain" description="MutL C-terminal dimerisation" evidence="6">
    <location>
        <begin position="431"/>
        <end position="574"/>
    </location>
</feature>
<dbReference type="SUPFAM" id="SSF54211">
    <property type="entry name" value="Ribosomal protein S5 domain 2-like"/>
    <property type="match status" value="1"/>
</dbReference>
<dbReference type="EMBL" id="QREG01000003">
    <property type="protein sequence ID" value="REE01503.1"/>
    <property type="molecule type" value="Genomic_DNA"/>
</dbReference>
<dbReference type="SUPFAM" id="SSF55874">
    <property type="entry name" value="ATPase domain of HSP90 chaperone/DNA topoisomerase II/histidine kinase"/>
    <property type="match status" value="1"/>
</dbReference>
<evidence type="ECO:0000256" key="3">
    <source>
        <dbReference type="ARBA" id="ARBA00022763"/>
    </source>
</evidence>
<comment type="function">
    <text evidence="5">This protein is involved in the repair of mismatches in DNA. It is required for dam-dependent methyl-directed DNA mismatch repair. May act as a 'molecular matchmaker', a protein that promotes the formation of a stable complex between two or more DNA-binding proteins in an ATP-dependent manner without itself being part of a final effector complex.</text>
</comment>
<keyword evidence="9" id="KW-1185">Reference proteome</keyword>
<dbReference type="Pfam" id="PF08676">
    <property type="entry name" value="MutL_C"/>
    <property type="match status" value="1"/>
</dbReference>
<comment type="caution">
    <text evidence="8">The sequence shown here is derived from an EMBL/GenBank/DDBJ whole genome shotgun (WGS) entry which is preliminary data.</text>
</comment>
<dbReference type="InterPro" id="IPR020568">
    <property type="entry name" value="Ribosomal_Su5_D2-typ_SF"/>
</dbReference>
<gene>
    <name evidence="5" type="primary">mutL</name>
    <name evidence="8" type="ORF">C7460_10319</name>
</gene>
<dbReference type="InterPro" id="IPR020667">
    <property type="entry name" value="DNA_mismatch_repair_MutL"/>
</dbReference>
<dbReference type="HAMAP" id="MF_00149">
    <property type="entry name" value="DNA_mis_repair"/>
    <property type="match status" value="1"/>
</dbReference>
<evidence type="ECO:0000313" key="8">
    <source>
        <dbReference type="EMBL" id="REE01503.1"/>
    </source>
</evidence>
<dbReference type="NCBIfam" id="TIGR00585">
    <property type="entry name" value="mutl"/>
    <property type="match status" value="1"/>
</dbReference>
<evidence type="ECO:0000313" key="9">
    <source>
        <dbReference type="Proteomes" id="UP000256779"/>
    </source>
</evidence>
<evidence type="ECO:0000256" key="1">
    <source>
        <dbReference type="ARBA" id="ARBA00006082"/>
    </source>
</evidence>
<keyword evidence="4 5" id="KW-0234">DNA repair</keyword>
<dbReference type="Gene3D" id="3.30.565.10">
    <property type="entry name" value="Histidine kinase-like ATPase, C-terminal domain"/>
    <property type="match status" value="1"/>
</dbReference>
<evidence type="ECO:0000256" key="4">
    <source>
        <dbReference type="ARBA" id="ARBA00023204"/>
    </source>
</evidence>
<dbReference type="Pfam" id="PF01119">
    <property type="entry name" value="DNA_mis_repair"/>
    <property type="match status" value="1"/>
</dbReference>
<dbReference type="GO" id="GO:0005524">
    <property type="term" value="F:ATP binding"/>
    <property type="evidence" value="ECO:0007669"/>
    <property type="project" value="InterPro"/>
</dbReference>
<evidence type="ECO:0000256" key="2">
    <source>
        <dbReference type="ARBA" id="ARBA00021975"/>
    </source>
</evidence>
<dbReference type="PANTHER" id="PTHR10073">
    <property type="entry name" value="DNA MISMATCH REPAIR PROTEIN MLH, PMS, MUTL"/>
    <property type="match status" value="1"/>
</dbReference>
<dbReference type="Pfam" id="PF13589">
    <property type="entry name" value="HATPase_c_3"/>
    <property type="match status" value="1"/>
</dbReference>
<dbReference type="Proteomes" id="UP000256779">
    <property type="component" value="Unassembled WGS sequence"/>
</dbReference>
<dbReference type="RefSeq" id="WP_115866797.1">
    <property type="nucleotide sequence ID" value="NZ_QREG01000003.1"/>
</dbReference>
<dbReference type="SMART" id="SM01340">
    <property type="entry name" value="DNA_mis_repair"/>
    <property type="match status" value="1"/>
</dbReference>
<dbReference type="InterPro" id="IPR042120">
    <property type="entry name" value="MutL_C_dimsub"/>
</dbReference>
<reference evidence="8 9" key="1">
    <citation type="submission" date="2018-07" db="EMBL/GenBank/DDBJ databases">
        <title>Genomic Encyclopedia of Type Strains, Phase IV (KMG-IV): sequencing the most valuable type-strain genomes for metagenomic binning, comparative biology and taxonomic classification.</title>
        <authorList>
            <person name="Goeker M."/>
        </authorList>
    </citation>
    <scope>NUCLEOTIDE SEQUENCE [LARGE SCALE GENOMIC DNA]</scope>
    <source>
        <strain evidence="8 9">DSM 4134</strain>
    </source>
</reference>
<dbReference type="Gene3D" id="3.30.1540.20">
    <property type="entry name" value="MutL, C-terminal domain, dimerisation subdomain"/>
    <property type="match status" value="1"/>
</dbReference>
<dbReference type="SMART" id="SM00853">
    <property type="entry name" value="MutL_C"/>
    <property type="match status" value="1"/>
</dbReference>
<accession>A0A3D9L7K5</accession>
<feature type="domain" description="DNA mismatch repair protein S5" evidence="7">
    <location>
        <begin position="209"/>
        <end position="327"/>
    </location>
</feature>
<sequence length="615" mass="70218">MEDIVHLLPDSIANQIAAGEVVQRPASVVKELLENSIDAGATDIRLVIKDAGKTHIQVIDNGKGMSVTDARMSFERHATSKIQKAEDLFKIRTMGFRGEALASIAAVAQVEMKTKRQQDELGTQLHAEASEIKKQEPTATKDGTSICVKNLFYNVPARRNFLKSNPVELRHITDEFIRVALANAEIGMTMLNNDLEMYQLDGGKLSKRIVQLFGKNYQQQLIPCQEETPHVKIEGYLGKPEFSKKTRGEQFFFVNGRYIKNHYLNHAVTTAYQGLLKEDYHPFYVLFIEMDPLHVDINVHPTKTEVKFDDDRMLYGVISSAVRQALGSFNVTPSLDFDTDVNFEQFTSPDRPRPATTSAQDSNYAQFKNIDKREKAKNWEALYDFAKREDIIPDEQLEREAPTFNPNPQENTLTFSSKINENESPEMGPSKIYRLHHQYLIRQVKSGMTIIDERAAFERILFERYETRLGSQSRASQSTLFPQQLSLNPSDYSLVMEIKSEIQQLGFEFEEMGQHMIVIQGVPAELSNCNEKEVFEELLEQYKYNQKELGLSQKDNICRALAKRTASIKCKNMSDQEAEQLIEQLFACKQPNYTPDGTPTYKLISLDKIKSWFSS</sequence>
<protein>
    <recommendedName>
        <fullName evidence="2 5">DNA mismatch repair protein MutL</fullName>
    </recommendedName>
</protein>
<dbReference type="InterPro" id="IPR042121">
    <property type="entry name" value="MutL_C_regsub"/>
</dbReference>
<dbReference type="InterPro" id="IPR037198">
    <property type="entry name" value="MutL_C_sf"/>
</dbReference>
<proteinExistence type="inferred from homology"/>
<dbReference type="InterPro" id="IPR002099">
    <property type="entry name" value="MutL/Mlh/PMS"/>
</dbReference>
<dbReference type="PANTHER" id="PTHR10073:SF12">
    <property type="entry name" value="DNA MISMATCH REPAIR PROTEIN MLH1"/>
    <property type="match status" value="1"/>
</dbReference>
<dbReference type="Gene3D" id="3.30.230.10">
    <property type="match status" value="1"/>
</dbReference>